<protein>
    <submittedName>
        <fullName evidence="9">Ca2+-binding RTX toxin-like protein</fullName>
    </submittedName>
</protein>
<keyword evidence="3" id="KW-0964">Secreted</keyword>
<dbReference type="InterPro" id="IPR003995">
    <property type="entry name" value="RTX_toxin_determinant-A"/>
</dbReference>
<name>A0A7X0PHN2_9BURK</name>
<dbReference type="PROSITE" id="PS00330">
    <property type="entry name" value="HEMOLYSIN_CALCIUM"/>
    <property type="match status" value="6"/>
</dbReference>
<dbReference type="GO" id="GO:0005509">
    <property type="term" value="F:calcium ion binding"/>
    <property type="evidence" value="ECO:0007669"/>
    <property type="project" value="InterPro"/>
</dbReference>
<keyword evidence="5" id="KW-0677">Repeat</keyword>
<proteinExistence type="predicted"/>
<dbReference type="AlphaFoldDB" id="A0A7X0PHN2"/>
<dbReference type="InterPro" id="IPR001343">
    <property type="entry name" value="Hemolysn_Ca-bd"/>
</dbReference>
<gene>
    <name evidence="9" type="ORF">HNP48_004861</name>
</gene>
<evidence type="ECO:0000256" key="6">
    <source>
        <dbReference type="ARBA" id="ARBA00023026"/>
    </source>
</evidence>
<comment type="caution">
    <text evidence="9">The sequence shown here is derived from an EMBL/GenBank/DDBJ whole genome shotgun (WGS) entry which is preliminary data.</text>
</comment>
<evidence type="ECO:0000313" key="9">
    <source>
        <dbReference type="EMBL" id="MBB6562152.1"/>
    </source>
</evidence>
<feature type="compositionally biased region" description="Pro residues" evidence="8">
    <location>
        <begin position="191"/>
        <end position="207"/>
    </location>
</feature>
<dbReference type="GO" id="GO:0090729">
    <property type="term" value="F:toxin activity"/>
    <property type="evidence" value="ECO:0007669"/>
    <property type="project" value="UniProtKB-KW"/>
</dbReference>
<accession>A0A7X0PHN2</accession>
<evidence type="ECO:0000256" key="2">
    <source>
        <dbReference type="ARBA" id="ARBA00004613"/>
    </source>
</evidence>
<evidence type="ECO:0000256" key="5">
    <source>
        <dbReference type="ARBA" id="ARBA00022737"/>
    </source>
</evidence>
<feature type="region of interest" description="Disordered" evidence="8">
    <location>
        <begin position="189"/>
        <end position="214"/>
    </location>
</feature>
<keyword evidence="4" id="KW-0800">Toxin</keyword>
<dbReference type="PRINTS" id="PR00313">
    <property type="entry name" value="CABNDNGRPT"/>
</dbReference>
<dbReference type="EMBL" id="JACHLK010000011">
    <property type="protein sequence ID" value="MBB6562152.1"/>
    <property type="molecule type" value="Genomic_DNA"/>
</dbReference>
<evidence type="ECO:0000256" key="8">
    <source>
        <dbReference type="SAM" id="MobiDB-lite"/>
    </source>
</evidence>
<evidence type="ECO:0000256" key="3">
    <source>
        <dbReference type="ARBA" id="ARBA00022525"/>
    </source>
</evidence>
<reference evidence="9 10" key="1">
    <citation type="submission" date="2020-08" db="EMBL/GenBank/DDBJ databases">
        <title>Functional genomics of gut bacteria from endangered species of beetles.</title>
        <authorList>
            <person name="Carlos-Shanley C."/>
        </authorList>
    </citation>
    <scope>NUCLEOTIDE SEQUENCE [LARGE SCALE GENOMIC DNA]</scope>
    <source>
        <strain evidence="9 10">S00198</strain>
    </source>
</reference>
<dbReference type="PANTHER" id="PTHR38340">
    <property type="entry name" value="S-LAYER PROTEIN"/>
    <property type="match status" value="1"/>
</dbReference>
<evidence type="ECO:0000313" key="10">
    <source>
        <dbReference type="Proteomes" id="UP000575083"/>
    </source>
</evidence>
<dbReference type="Gene3D" id="2.150.10.10">
    <property type="entry name" value="Serralysin-like metalloprotease, C-terminal"/>
    <property type="match status" value="4"/>
</dbReference>
<keyword evidence="10" id="KW-1185">Reference proteome</keyword>
<keyword evidence="6" id="KW-0843">Virulence</keyword>
<keyword evidence="7" id="KW-0472">Membrane</keyword>
<dbReference type="GO" id="GO:0005576">
    <property type="term" value="C:extracellular region"/>
    <property type="evidence" value="ECO:0007669"/>
    <property type="project" value="UniProtKB-SubCell"/>
</dbReference>
<dbReference type="InterPro" id="IPR050557">
    <property type="entry name" value="RTX_toxin/Mannuronan_C5-epim"/>
</dbReference>
<dbReference type="Pfam" id="PF00353">
    <property type="entry name" value="HemolysinCabind"/>
    <property type="match status" value="6"/>
</dbReference>
<dbReference type="PANTHER" id="PTHR38340:SF1">
    <property type="entry name" value="S-LAYER PROTEIN"/>
    <property type="match status" value="1"/>
</dbReference>
<evidence type="ECO:0000256" key="7">
    <source>
        <dbReference type="ARBA" id="ARBA00023136"/>
    </source>
</evidence>
<organism evidence="9 10">
    <name type="scientific">Acidovorax soli</name>
    <dbReference type="NCBI Taxonomy" id="592050"/>
    <lineage>
        <taxon>Bacteria</taxon>
        <taxon>Pseudomonadati</taxon>
        <taxon>Pseudomonadota</taxon>
        <taxon>Betaproteobacteria</taxon>
        <taxon>Burkholderiales</taxon>
        <taxon>Comamonadaceae</taxon>
        <taxon>Acidovorax</taxon>
    </lineage>
</organism>
<dbReference type="RefSeq" id="WP_184861882.1">
    <property type="nucleotide sequence ID" value="NZ_JACHLK010000011.1"/>
</dbReference>
<sequence length="983" mass="97112">MTPAPAPQEHHFTQRLDQAPGQSDLIGLMALMFNAPPGGWMAALTQVRSEAGSLTALADLLAGTPQFQGRFAGKTTPTQILDTFLSFIGLVPGTQAHAAAGTAVLAQLQAGASVGTVMVQVLQFLQTTTEPLFQPARQYLTNMVEVATYHTVTLGLKSTSVDDMRTLLAKVTSDPASVTQAKQALDQLVAPPAPSPSAPPPPPPPPALTSADSVGDINTKMGAYAGTGATANASGMTAQQLEALGNHAAKLQANGLTGLTLDLGAAQMTDAISAALLGKASAASVVATNATSAEVDSLVTLVAHITAGGITGTLPVTLAQLADVRGALAPKLAAGLTLAVSGTAAANSIDLTGLANTATAAGGADDDTYIVDSTTHTIVEASGGGTGIDTLQSSVSITLATNVEVLSLTGSGNLSGTGLAGNDTLQGNSGDNLLSGAGGSDAINGDAGNDTLDGGTGADALVGGTGDDRYVVDDAGDTVTEIGGQGVDTIEASVTYTLAANAEVLSLTGSGHINGTGTADNDTLIGNSGNNELSGANGHDSLQGGDGNDTLQGGDGDDTLLGGTGANVFDGGTGTNTIILDAGATSNRVIASLTGSGLQNISNFNPSTDVIDVGQALGFSFEVDSGAFQEDDYDGAGTVFILANGNQELWFDADGANGSAAVQIAHFAGGAAISAANIEPGNNNLTGTSGADSLIGTGANNLIQGLGGDDTLEGGGGNDTLDGGTGIDSLAGGTGDDLFVVDDAGDVVTEFGGEGTDTLQSSITYTLPGNVEVLSLTGSGNFDATGTVGNDTLIGNSGNNWLQGLDGNDLLQGGDGDDQLDQSAATTAGASRLEGGNGSDSLLGGAARDTLEGGAGLDTLAGGGDADEFLLGSLSLAMDTDRITDFGTGGADMLHINNPGFGLSNGTLTPTNYYEPGSGTFTQNAYGGNTNPVFIFIQNPGVDGGKLYFDQDGEGTGSNAFLIGIIQNGGSPATMDHTSIVLV</sequence>
<dbReference type="GO" id="GO:0016020">
    <property type="term" value="C:membrane"/>
    <property type="evidence" value="ECO:0007669"/>
    <property type="project" value="UniProtKB-SubCell"/>
</dbReference>
<evidence type="ECO:0000256" key="1">
    <source>
        <dbReference type="ARBA" id="ARBA00004370"/>
    </source>
</evidence>
<dbReference type="Proteomes" id="UP000575083">
    <property type="component" value="Unassembled WGS sequence"/>
</dbReference>
<dbReference type="SUPFAM" id="SSF51120">
    <property type="entry name" value="beta-Roll"/>
    <property type="match status" value="4"/>
</dbReference>
<dbReference type="InterPro" id="IPR011049">
    <property type="entry name" value="Serralysin-like_metalloprot_C"/>
</dbReference>
<dbReference type="InterPro" id="IPR018511">
    <property type="entry name" value="Hemolysin-typ_Ca-bd_CS"/>
</dbReference>
<dbReference type="PRINTS" id="PR01488">
    <property type="entry name" value="RTXTOXINA"/>
</dbReference>
<comment type="subcellular location">
    <subcellularLocation>
        <location evidence="1">Membrane</location>
    </subcellularLocation>
    <subcellularLocation>
        <location evidence="2">Secreted</location>
    </subcellularLocation>
</comment>
<feature type="region of interest" description="Disordered" evidence="8">
    <location>
        <begin position="523"/>
        <end position="557"/>
    </location>
</feature>
<evidence type="ECO:0000256" key="4">
    <source>
        <dbReference type="ARBA" id="ARBA00022656"/>
    </source>
</evidence>
<feature type="compositionally biased region" description="Polar residues" evidence="8">
    <location>
        <begin position="523"/>
        <end position="534"/>
    </location>
</feature>